<keyword evidence="14" id="KW-0180">Complement pathway</keyword>
<dbReference type="PROSITE" id="PS01209">
    <property type="entry name" value="LDLRA_1"/>
    <property type="match status" value="1"/>
</dbReference>
<evidence type="ECO:0000256" key="5">
    <source>
        <dbReference type="ARBA" id="ARBA00022525"/>
    </source>
</evidence>
<keyword evidence="6" id="KW-0245">EGF-like domain</keyword>
<evidence type="ECO:0000256" key="4">
    <source>
        <dbReference type="ARBA" id="ARBA00022452"/>
    </source>
</evidence>
<evidence type="ECO:0000256" key="11">
    <source>
        <dbReference type="ARBA" id="ARBA00022737"/>
    </source>
</evidence>
<keyword evidence="12" id="KW-0204">Cytolysis</keyword>
<keyword evidence="25" id="KW-1185">Reference proteome</keyword>
<keyword evidence="5" id="KW-0964">Secreted</keyword>
<dbReference type="CDD" id="cd00112">
    <property type="entry name" value="LDLa"/>
    <property type="match status" value="1"/>
</dbReference>
<dbReference type="PRINTS" id="PR01705">
    <property type="entry name" value="TSP1REPEAT"/>
</dbReference>
<evidence type="ECO:0000313" key="25">
    <source>
        <dbReference type="Proteomes" id="UP000829720"/>
    </source>
</evidence>
<name>A0A8T3CVP0_9TELE</name>
<evidence type="ECO:0000256" key="15">
    <source>
        <dbReference type="ARBA" id="ARBA00023058"/>
    </source>
</evidence>
<dbReference type="Pfam" id="PF01823">
    <property type="entry name" value="MACPF"/>
    <property type="match status" value="1"/>
</dbReference>
<evidence type="ECO:0000256" key="20">
    <source>
        <dbReference type="ARBA" id="ARBA00023298"/>
    </source>
</evidence>
<reference evidence="24" key="1">
    <citation type="submission" date="2021-01" db="EMBL/GenBank/DDBJ databases">
        <authorList>
            <person name="Zahm M."/>
            <person name="Roques C."/>
            <person name="Cabau C."/>
            <person name="Klopp C."/>
            <person name="Donnadieu C."/>
            <person name="Jouanno E."/>
            <person name="Lampietro C."/>
            <person name="Louis A."/>
            <person name="Herpin A."/>
            <person name="Echchiki A."/>
            <person name="Berthelot C."/>
            <person name="Parey E."/>
            <person name="Roest-Crollius H."/>
            <person name="Braasch I."/>
            <person name="Postlethwait J."/>
            <person name="Bobe J."/>
            <person name="Montfort J."/>
            <person name="Bouchez O."/>
            <person name="Begum T."/>
            <person name="Mejri S."/>
            <person name="Adams A."/>
            <person name="Chen W.-J."/>
            <person name="Guiguen Y."/>
        </authorList>
    </citation>
    <scope>NUCLEOTIDE SEQUENCE</scope>
    <source>
        <tissue evidence="24">Blood</tissue>
    </source>
</reference>
<dbReference type="PANTHER" id="PTHR45742">
    <property type="entry name" value="COMPLEMENT COMPONENT C6"/>
    <property type="match status" value="1"/>
</dbReference>
<evidence type="ECO:0000256" key="9">
    <source>
        <dbReference type="ARBA" id="ARBA00022692"/>
    </source>
</evidence>
<comment type="caution">
    <text evidence="21">Lacks conserved residue(s) required for the propagation of feature annotation.</text>
</comment>
<evidence type="ECO:0000256" key="10">
    <source>
        <dbReference type="ARBA" id="ARBA00022729"/>
    </source>
</evidence>
<dbReference type="GO" id="GO:0005576">
    <property type="term" value="C:extracellular region"/>
    <property type="evidence" value="ECO:0007669"/>
    <property type="project" value="UniProtKB-SubCell"/>
</dbReference>
<protein>
    <recommendedName>
        <fullName evidence="23">MACPF domain-containing protein</fullName>
    </recommendedName>
</protein>
<keyword evidence="19" id="KW-0325">Glycoprotein</keyword>
<sequence>MISSSLLCVCVFVFGINQFLTVEAQNSRWKTSQSRARNSTARTARGILAPAPIDCRLKSWTDWTSCAPSKEATYRFRYLEQASQFGGTICPSGQWQDRACPASTKTYTCANGFACVETGRCVSERLRCNWDLDCRDGSDEDDCEEDSVVDGPCTHLFHIPGAESATRGYNILTNEFVLPTLDPKYYGGVCEYVYNGEWRKLVYDAFCENMYYNDDEKYYRKPFNFHYYRFMGQAESVSSTESYEDAVSLLRARKNEGSFNLGFTVGINTFEGGVSGSNEHMFLKNISEYQEKNLQFVRLVSKVQTAQFKMRSSGLMLHEDMYQSLVELPEQYDFGAYSKFLSQYGTHYVTSGIMGGSLEYVLVLDQSAMAKKGITSEQAGWCLGISLGMDMSSSNLKIKPKYCEKTGEYSEENDKSSSYVKDVLKLIKGGNEGPLGGLTVVRDEKTYTSWGDSLKYQPVIIQFETLPIYELVRFSTVAEPLKEKVAHLQRAYREYLQEFNSCRCAPCMNNGQVVLSGTSCSCLCKMGYQGVACEETEREGPTHGSWSCWSPWSTCQSNKKTRQRQCNNPQPLNSGDPCFGKATQTHSC</sequence>
<dbReference type="InterPro" id="IPR000884">
    <property type="entry name" value="TSP1_rpt"/>
</dbReference>
<comment type="caution">
    <text evidence="24">The sequence shown here is derived from an EMBL/GenBank/DDBJ whole genome shotgun (WGS) entry which is preliminary data.</text>
</comment>
<keyword evidence="7" id="KW-1052">Target cell membrane</keyword>
<dbReference type="Gene3D" id="2.10.25.10">
    <property type="entry name" value="Laminin"/>
    <property type="match status" value="1"/>
</dbReference>
<gene>
    <name evidence="24" type="ORF">AGOR_G00184290</name>
</gene>
<keyword evidence="18" id="KW-0179">Complement alternate pathway</keyword>
<dbReference type="PROSITE" id="PS50068">
    <property type="entry name" value="LDLRA_2"/>
    <property type="match status" value="1"/>
</dbReference>
<feature type="disulfide bond" evidence="21">
    <location>
        <begin position="109"/>
        <end position="121"/>
    </location>
</feature>
<dbReference type="AlphaFoldDB" id="A0A8T3CVP0"/>
<proteinExistence type="inferred from homology"/>
<dbReference type="PROSITE" id="PS01186">
    <property type="entry name" value="EGF_2"/>
    <property type="match status" value="1"/>
</dbReference>
<dbReference type="InterPro" id="IPR048831">
    <property type="entry name" value="C8A_B_C6_EGF-like"/>
</dbReference>
<dbReference type="OrthoDB" id="6150863at2759"/>
<evidence type="ECO:0000256" key="2">
    <source>
        <dbReference type="ARBA" id="ARBA00004613"/>
    </source>
</evidence>
<dbReference type="Gene3D" id="2.20.100.10">
    <property type="entry name" value="Thrombospondin type-1 (TSP1) repeat"/>
    <property type="match status" value="1"/>
</dbReference>
<keyword evidence="17 21" id="KW-1015">Disulfide bond</keyword>
<dbReference type="PANTHER" id="PTHR45742:SF1">
    <property type="entry name" value="COMPLEMENT COMPONENT C8 ALPHA CHAIN"/>
    <property type="match status" value="1"/>
</dbReference>
<keyword evidence="8" id="KW-0399">Innate immunity</keyword>
<evidence type="ECO:0000256" key="16">
    <source>
        <dbReference type="ARBA" id="ARBA00023136"/>
    </source>
</evidence>
<evidence type="ECO:0000256" key="22">
    <source>
        <dbReference type="SAM" id="SignalP"/>
    </source>
</evidence>
<keyword evidence="13" id="KW-0391">Immunity</keyword>
<dbReference type="Proteomes" id="UP000829720">
    <property type="component" value="Unassembled WGS sequence"/>
</dbReference>
<dbReference type="SMART" id="SM00192">
    <property type="entry name" value="LDLa"/>
    <property type="match status" value="1"/>
</dbReference>
<dbReference type="Gene3D" id="4.10.400.10">
    <property type="entry name" value="Low-density Lipoprotein Receptor"/>
    <property type="match status" value="1"/>
</dbReference>
<dbReference type="Pfam" id="PF21195">
    <property type="entry name" value="EGF_C8A_B_C6"/>
    <property type="match status" value="1"/>
</dbReference>
<evidence type="ECO:0000256" key="1">
    <source>
        <dbReference type="ARBA" id="ARBA00004276"/>
    </source>
</evidence>
<keyword evidence="20" id="KW-1053">Target membrane</keyword>
<evidence type="ECO:0000313" key="24">
    <source>
        <dbReference type="EMBL" id="KAI1888366.1"/>
    </source>
</evidence>
<dbReference type="InterPro" id="IPR000742">
    <property type="entry name" value="EGF"/>
</dbReference>
<evidence type="ECO:0000256" key="8">
    <source>
        <dbReference type="ARBA" id="ARBA00022588"/>
    </source>
</evidence>
<dbReference type="InterPro" id="IPR036383">
    <property type="entry name" value="TSP1_rpt_sf"/>
</dbReference>
<comment type="similarity">
    <text evidence="3">Belongs to the complement C6/C7/C8/C9 family.</text>
</comment>
<dbReference type="SUPFAM" id="SSF82895">
    <property type="entry name" value="TSP-1 type 1 repeat"/>
    <property type="match status" value="1"/>
</dbReference>
<dbReference type="InterPro" id="IPR023415">
    <property type="entry name" value="LDLR_class-A_CS"/>
</dbReference>
<evidence type="ECO:0000256" key="12">
    <source>
        <dbReference type="ARBA" id="ARBA00022852"/>
    </source>
</evidence>
<evidence type="ECO:0000259" key="23">
    <source>
        <dbReference type="PROSITE" id="PS51412"/>
    </source>
</evidence>
<evidence type="ECO:0000256" key="7">
    <source>
        <dbReference type="ARBA" id="ARBA00022537"/>
    </source>
</evidence>
<dbReference type="PROSITE" id="PS50092">
    <property type="entry name" value="TSP1"/>
    <property type="match status" value="1"/>
</dbReference>
<dbReference type="EMBL" id="JAERUA010000017">
    <property type="protein sequence ID" value="KAI1888366.1"/>
    <property type="molecule type" value="Genomic_DNA"/>
</dbReference>
<dbReference type="InterPro" id="IPR020863">
    <property type="entry name" value="MACPF_CS"/>
</dbReference>
<feature type="domain" description="MACPF" evidence="23">
    <location>
        <begin position="149"/>
        <end position="503"/>
    </location>
</feature>
<evidence type="ECO:0000256" key="14">
    <source>
        <dbReference type="ARBA" id="ARBA00022875"/>
    </source>
</evidence>
<dbReference type="GO" id="GO:0006957">
    <property type="term" value="P:complement activation, alternative pathway"/>
    <property type="evidence" value="ECO:0007669"/>
    <property type="project" value="UniProtKB-KW"/>
</dbReference>
<evidence type="ECO:0000256" key="21">
    <source>
        <dbReference type="PROSITE-ProRule" id="PRU00124"/>
    </source>
</evidence>
<evidence type="ECO:0000256" key="3">
    <source>
        <dbReference type="ARBA" id="ARBA00009214"/>
    </source>
</evidence>
<dbReference type="Pfam" id="PF00057">
    <property type="entry name" value="Ldl_recept_a"/>
    <property type="match status" value="1"/>
</dbReference>
<dbReference type="PRINTS" id="PR00764">
    <property type="entry name" value="COMPLEMENTC9"/>
</dbReference>
<keyword evidence="11" id="KW-0677">Repeat</keyword>
<dbReference type="InterPro" id="IPR001862">
    <property type="entry name" value="MAC_perforin"/>
</dbReference>
<keyword evidence="16" id="KW-0472">Membrane</keyword>
<dbReference type="PROSITE" id="PS51412">
    <property type="entry name" value="MACPF_2"/>
    <property type="match status" value="1"/>
</dbReference>
<evidence type="ECO:0000256" key="6">
    <source>
        <dbReference type="ARBA" id="ARBA00022536"/>
    </source>
</evidence>
<keyword evidence="9" id="KW-0812">Transmembrane</keyword>
<keyword evidence="4" id="KW-1134">Transmembrane beta strand</keyword>
<keyword evidence="15" id="KW-0473">Membrane attack complex</keyword>
<dbReference type="GO" id="GO:0005579">
    <property type="term" value="C:membrane attack complex"/>
    <property type="evidence" value="ECO:0007669"/>
    <property type="project" value="UniProtKB-KW"/>
</dbReference>
<dbReference type="SUPFAM" id="SSF57424">
    <property type="entry name" value="LDL receptor-like module"/>
    <property type="match status" value="1"/>
</dbReference>
<evidence type="ECO:0000256" key="17">
    <source>
        <dbReference type="ARBA" id="ARBA00023157"/>
    </source>
</evidence>
<dbReference type="InterPro" id="IPR036055">
    <property type="entry name" value="LDL_receptor-like_sf"/>
</dbReference>
<evidence type="ECO:0000256" key="13">
    <source>
        <dbReference type="ARBA" id="ARBA00022859"/>
    </source>
</evidence>
<dbReference type="SMART" id="SM00457">
    <property type="entry name" value="MACPF"/>
    <property type="match status" value="1"/>
</dbReference>
<keyword evidence="10 22" id="KW-0732">Signal</keyword>
<dbReference type="InterPro" id="IPR002172">
    <property type="entry name" value="LDrepeatLR_classA_rpt"/>
</dbReference>
<accession>A0A8T3CVP0</accession>
<feature type="signal peptide" evidence="22">
    <location>
        <begin position="1"/>
        <end position="24"/>
    </location>
</feature>
<dbReference type="InterPro" id="IPR020864">
    <property type="entry name" value="MACPF"/>
</dbReference>
<feature type="chain" id="PRO_5035802214" description="MACPF domain-containing protein" evidence="22">
    <location>
        <begin position="25"/>
        <end position="588"/>
    </location>
</feature>
<comment type="subcellular location">
    <subcellularLocation>
        <location evidence="2">Secreted</location>
    </subcellularLocation>
    <subcellularLocation>
        <location evidence="1">Target cell membrane</location>
        <topology evidence="1">Multi-pass membrane protein</topology>
    </subcellularLocation>
</comment>
<evidence type="ECO:0000256" key="19">
    <source>
        <dbReference type="ARBA" id="ARBA00023180"/>
    </source>
</evidence>
<dbReference type="PROSITE" id="PS00279">
    <property type="entry name" value="MACPF_1"/>
    <property type="match status" value="1"/>
</dbReference>
<dbReference type="GO" id="GO:0031640">
    <property type="term" value="P:killing of cells of another organism"/>
    <property type="evidence" value="ECO:0007669"/>
    <property type="project" value="UniProtKB-KW"/>
</dbReference>
<dbReference type="GO" id="GO:0044218">
    <property type="term" value="C:other organism cell membrane"/>
    <property type="evidence" value="ECO:0007669"/>
    <property type="project" value="UniProtKB-KW"/>
</dbReference>
<feature type="disulfide bond" evidence="21">
    <location>
        <begin position="128"/>
        <end position="143"/>
    </location>
</feature>
<evidence type="ECO:0000256" key="18">
    <source>
        <dbReference type="ARBA" id="ARBA00023162"/>
    </source>
</evidence>
<organism evidence="24 25">
    <name type="scientific">Albula goreensis</name>
    <dbReference type="NCBI Taxonomy" id="1534307"/>
    <lineage>
        <taxon>Eukaryota</taxon>
        <taxon>Metazoa</taxon>
        <taxon>Chordata</taxon>
        <taxon>Craniata</taxon>
        <taxon>Vertebrata</taxon>
        <taxon>Euteleostomi</taxon>
        <taxon>Actinopterygii</taxon>
        <taxon>Neopterygii</taxon>
        <taxon>Teleostei</taxon>
        <taxon>Albuliformes</taxon>
        <taxon>Albulidae</taxon>
        <taxon>Albula</taxon>
    </lineage>
</organism>
<dbReference type="GO" id="GO:0006958">
    <property type="term" value="P:complement activation, classical pathway"/>
    <property type="evidence" value="ECO:0007669"/>
    <property type="project" value="UniProtKB-KW"/>
</dbReference>